<organism evidence="3">
    <name type="scientific">Cryphonectria parasitica</name>
    <name type="common">Chestnut blight fungus</name>
    <name type="synonym">Endothia parasitica</name>
    <dbReference type="NCBI Taxonomy" id="5116"/>
    <lineage>
        <taxon>Eukaryota</taxon>
        <taxon>Fungi</taxon>
        <taxon>Dikarya</taxon>
        <taxon>Ascomycota</taxon>
        <taxon>Pezizomycotina</taxon>
        <taxon>Sordariomycetes</taxon>
        <taxon>Sordariomycetidae</taxon>
        <taxon>Diaporthales</taxon>
        <taxon>Cryphonectriaceae</taxon>
        <taxon>Cryphonectria-Endothia species complex</taxon>
        <taxon>Cryphonectria</taxon>
    </lineage>
</organism>
<evidence type="ECO:0000259" key="1">
    <source>
        <dbReference type="Pfam" id="PF00961"/>
    </source>
</evidence>
<dbReference type="InterPro" id="IPR035901">
    <property type="entry name" value="GIY-YIG_endonuc_sf"/>
</dbReference>
<dbReference type="GO" id="GO:0005739">
    <property type="term" value="C:mitochondrion"/>
    <property type="evidence" value="ECO:0007669"/>
    <property type="project" value="UniProtKB-ARBA"/>
</dbReference>
<dbReference type="SUPFAM" id="SSF55608">
    <property type="entry name" value="Homing endonucleases"/>
    <property type="match status" value="2"/>
</dbReference>
<keyword evidence="3" id="KW-0496">Mitochondrion</keyword>
<dbReference type="InterPro" id="IPR000305">
    <property type="entry name" value="GIY-YIG_endonuc"/>
</dbReference>
<accession>A0A191MX55</accession>
<geneLocation type="mitochondrion" evidence="3"/>
<dbReference type="EMBL" id="KT428651">
    <property type="protein sequence ID" value="AMX22255.1"/>
    <property type="molecule type" value="Genomic_DNA"/>
</dbReference>
<dbReference type="Pfam" id="PF01541">
    <property type="entry name" value="GIY-YIG"/>
    <property type="match status" value="1"/>
</dbReference>
<dbReference type="InterPro" id="IPR027434">
    <property type="entry name" value="Homing_endonucl"/>
</dbReference>
<dbReference type="Gene3D" id="3.10.28.10">
    <property type="entry name" value="Homing endonucleases"/>
    <property type="match status" value="2"/>
</dbReference>
<reference evidence="3" key="1">
    <citation type="journal article" date="2016" name="PLoS ONE">
        <title>Intron Derived Size Polymorphism in the Mitochondrial Genomes of Closely Related Chrysoporthe Species.</title>
        <authorList>
            <person name="Kanzi A.M."/>
            <person name="Wingfield B.D."/>
            <person name="Steenkamp E.T."/>
            <person name="Naidoo S."/>
            <person name="van der Merwe N.A."/>
        </authorList>
    </citation>
    <scope>NUCLEOTIDE SEQUENCE</scope>
</reference>
<keyword evidence="3" id="KW-0540">Nuclease</keyword>
<dbReference type="InterPro" id="IPR051289">
    <property type="entry name" value="LAGLIDADG_Endonuclease"/>
</dbReference>
<dbReference type="GO" id="GO:0004519">
    <property type="term" value="F:endonuclease activity"/>
    <property type="evidence" value="ECO:0007669"/>
    <property type="project" value="UniProtKB-KW"/>
</dbReference>
<dbReference type="FunFam" id="3.10.28.10:FF:000010">
    <property type="entry name" value="LAGLIDADG homing endonuclease I-LtrII"/>
    <property type="match status" value="1"/>
</dbReference>
<feature type="domain" description="Homing endonuclease LAGLIDADG" evidence="1">
    <location>
        <begin position="315"/>
        <end position="415"/>
    </location>
</feature>
<protein>
    <submittedName>
        <fullName evidence="3">GIY-YIG/LAGLIDADG endonuclease</fullName>
    </submittedName>
</protein>
<evidence type="ECO:0000313" key="3">
    <source>
        <dbReference type="EMBL" id="AMX22255.1"/>
    </source>
</evidence>
<gene>
    <name evidence="3" type="primary">orf446</name>
</gene>
<name>A0A191MX55_CRYPA</name>
<feature type="domain" description="Homing endonuclease LAGLIDADG" evidence="1">
    <location>
        <begin position="158"/>
        <end position="255"/>
    </location>
</feature>
<evidence type="ECO:0000259" key="2">
    <source>
        <dbReference type="Pfam" id="PF01541"/>
    </source>
</evidence>
<keyword evidence="3" id="KW-0255">Endonuclease</keyword>
<feature type="domain" description="GIY-YIG" evidence="2">
    <location>
        <begin position="86"/>
        <end position="113"/>
    </location>
</feature>
<keyword evidence="3" id="KW-0378">Hydrolase</keyword>
<sequence>EKLNIFNFESQSYIIYYSSYTQGLYRIGKDNVVNISNDNSKEVFIGNNDNHDKKNSNDPKHKYVKVLVNDPFNNRDIILKVTKKQKGVYIWESLDGKVLYVGHSINLYNRISSGSVFTRFNSALPCSYNFRSFSTHSLPPSTKQAMRDSSTLLNPWFLTGFLDGESSFYIVIHKSNNVKTGWSVRAVFEIHLHVKDIALLEKIQPSLGGVGIITARDNQVSLKVYFKDLAVLMDHLDNYPLITKKRADFELFKRILELMDRQEHLTQVGLMKIVSIKASMNRGLNEDLQTAFPNVIPVLRPIVDVATIPDPPHWLAGFVSGEGCFSVNVAKSSSCKTGSRVWSSFQITQHSRDVELMKALVEYLGYGHYYLKTNHDVGDFIVSRLSDITTKIIPFFEKYPVVGVKTLDFADFCNASKLIKDKAHFTESGLEGIRLIKAGMNRGRKS</sequence>
<dbReference type="PANTHER" id="PTHR36181">
    <property type="entry name" value="INTRON-ENCODED ENDONUCLEASE AI3-RELATED"/>
    <property type="match status" value="1"/>
</dbReference>
<feature type="non-terminal residue" evidence="3">
    <location>
        <position position="1"/>
    </location>
</feature>
<dbReference type="Pfam" id="PF00961">
    <property type="entry name" value="LAGLIDADG_1"/>
    <property type="match status" value="2"/>
</dbReference>
<dbReference type="PANTHER" id="PTHR36181:SF4">
    <property type="entry name" value="LAGLIDADG ENDONUCLEASE"/>
    <property type="match status" value="1"/>
</dbReference>
<dbReference type="InterPro" id="IPR004860">
    <property type="entry name" value="LAGLIDADG_dom"/>
</dbReference>
<proteinExistence type="predicted"/>
<dbReference type="SUPFAM" id="SSF82771">
    <property type="entry name" value="GIY-YIG endonuclease"/>
    <property type="match status" value="1"/>
</dbReference>
<dbReference type="AlphaFoldDB" id="A0A191MX55"/>